<name>A0A6A6BWQ1_9PEZI</name>
<dbReference type="EMBL" id="ML995474">
    <property type="protein sequence ID" value="KAF2147274.1"/>
    <property type="molecule type" value="Genomic_DNA"/>
</dbReference>
<sequence length="75" mass="8032">MEVGGDHSRIDCLLACLGYWVPGARTQGCGDCCMIDVMGSSEAREREQDEARARRLPTGACFGLCPARAVLTLNA</sequence>
<accession>A0A6A6BWQ1</accession>
<reference evidence="1" key="1">
    <citation type="journal article" date="2020" name="Stud. Mycol.">
        <title>101 Dothideomycetes genomes: a test case for predicting lifestyles and emergence of pathogens.</title>
        <authorList>
            <person name="Haridas S."/>
            <person name="Albert R."/>
            <person name="Binder M."/>
            <person name="Bloem J."/>
            <person name="Labutti K."/>
            <person name="Salamov A."/>
            <person name="Andreopoulos B."/>
            <person name="Baker S."/>
            <person name="Barry K."/>
            <person name="Bills G."/>
            <person name="Bluhm B."/>
            <person name="Cannon C."/>
            <person name="Castanera R."/>
            <person name="Culley D."/>
            <person name="Daum C."/>
            <person name="Ezra D."/>
            <person name="Gonzalez J."/>
            <person name="Henrissat B."/>
            <person name="Kuo A."/>
            <person name="Liang C."/>
            <person name="Lipzen A."/>
            <person name="Lutzoni F."/>
            <person name="Magnuson J."/>
            <person name="Mondo S."/>
            <person name="Nolan M."/>
            <person name="Ohm R."/>
            <person name="Pangilinan J."/>
            <person name="Park H.-J."/>
            <person name="Ramirez L."/>
            <person name="Alfaro M."/>
            <person name="Sun H."/>
            <person name="Tritt A."/>
            <person name="Yoshinaga Y."/>
            <person name="Zwiers L.-H."/>
            <person name="Turgeon B."/>
            <person name="Goodwin S."/>
            <person name="Spatafora J."/>
            <person name="Crous P."/>
            <person name="Grigoriev I."/>
        </authorList>
    </citation>
    <scope>NUCLEOTIDE SEQUENCE</scope>
    <source>
        <strain evidence="1">CBS 121167</strain>
    </source>
</reference>
<keyword evidence="2" id="KW-1185">Reference proteome</keyword>
<protein>
    <submittedName>
        <fullName evidence="1">Uncharacterized protein</fullName>
    </submittedName>
</protein>
<evidence type="ECO:0000313" key="1">
    <source>
        <dbReference type="EMBL" id="KAF2147274.1"/>
    </source>
</evidence>
<dbReference type="AlphaFoldDB" id="A0A6A6BWQ1"/>
<dbReference type="Proteomes" id="UP000799438">
    <property type="component" value="Unassembled WGS sequence"/>
</dbReference>
<dbReference type="GeneID" id="54304196"/>
<evidence type="ECO:0000313" key="2">
    <source>
        <dbReference type="Proteomes" id="UP000799438"/>
    </source>
</evidence>
<organism evidence="1 2">
    <name type="scientific">Aplosporella prunicola CBS 121167</name>
    <dbReference type="NCBI Taxonomy" id="1176127"/>
    <lineage>
        <taxon>Eukaryota</taxon>
        <taxon>Fungi</taxon>
        <taxon>Dikarya</taxon>
        <taxon>Ascomycota</taxon>
        <taxon>Pezizomycotina</taxon>
        <taxon>Dothideomycetes</taxon>
        <taxon>Dothideomycetes incertae sedis</taxon>
        <taxon>Botryosphaeriales</taxon>
        <taxon>Aplosporellaceae</taxon>
        <taxon>Aplosporella</taxon>
    </lineage>
</organism>
<gene>
    <name evidence="1" type="ORF">K452DRAFT_4525</name>
</gene>
<dbReference type="RefSeq" id="XP_033402982.1">
    <property type="nucleotide sequence ID" value="XM_033546690.1"/>
</dbReference>
<proteinExistence type="predicted"/>